<keyword evidence="1" id="KW-1133">Transmembrane helix</keyword>
<name>A0ABR9W2V6_9MICO</name>
<evidence type="ECO:0000256" key="1">
    <source>
        <dbReference type="SAM" id="Phobius"/>
    </source>
</evidence>
<gene>
    <name evidence="2" type="ORF">IOE58_11490</name>
</gene>
<reference evidence="2 3" key="1">
    <citation type="submission" date="2020-10" db="EMBL/GenBank/DDBJ databases">
        <title>Draft genome and description of Brachybacterium epidermidis sp nov.</title>
        <authorList>
            <person name="Boxberger M."/>
            <person name="La Scola B."/>
        </authorList>
    </citation>
    <scope>NUCLEOTIDE SEQUENCE [LARGE SCALE GENOMIC DNA]</scope>
    <source>
        <strain evidence="2 3">Marseille-Q2903</strain>
    </source>
</reference>
<organism evidence="2 3">
    <name type="scientific">Brachybacterium epidermidis</name>
    <dbReference type="NCBI Taxonomy" id="2781983"/>
    <lineage>
        <taxon>Bacteria</taxon>
        <taxon>Bacillati</taxon>
        <taxon>Actinomycetota</taxon>
        <taxon>Actinomycetes</taxon>
        <taxon>Micrococcales</taxon>
        <taxon>Dermabacteraceae</taxon>
        <taxon>Brachybacterium</taxon>
    </lineage>
</organism>
<feature type="transmembrane region" description="Helical" evidence="1">
    <location>
        <begin position="180"/>
        <end position="202"/>
    </location>
</feature>
<protein>
    <recommendedName>
        <fullName evidence="4">ABC transporter</fullName>
    </recommendedName>
</protein>
<feature type="transmembrane region" description="Helical" evidence="1">
    <location>
        <begin position="150"/>
        <end position="168"/>
    </location>
</feature>
<accession>A0ABR9W2V6</accession>
<proteinExistence type="predicted"/>
<keyword evidence="1" id="KW-0472">Membrane</keyword>
<evidence type="ECO:0008006" key="4">
    <source>
        <dbReference type="Google" id="ProtNLM"/>
    </source>
</evidence>
<feature type="transmembrane region" description="Helical" evidence="1">
    <location>
        <begin position="99"/>
        <end position="118"/>
    </location>
</feature>
<comment type="caution">
    <text evidence="2">The sequence shown here is derived from an EMBL/GenBank/DDBJ whole genome shotgun (WGS) entry which is preliminary data.</text>
</comment>
<dbReference type="RefSeq" id="WP_193866520.1">
    <property type="nucleotide sequence ID" value="NZ_JADEYR010000014.1"/>
</dbReference>
<evidence type="ECO:0000313" key="3">
    <source>
        <dbReference type="Proteomes" id="UP000644727"/>
    </source>
</evidence>
<feature type="transmembrane region" description="Helical" evidence="1">
    <location>
        <begin position="38"/>
        <end position="66"/>
    </location>
</feature>
<evidence type="ECO:0000313" key="2">
    <source>
        <dbReference type="EMBL" id="MBE9404777.1"/>
    </source>
</evidence>
<keyword evidence="3" id="KW-1185">Reference proteome</keyword>
<dbReference type="Proteomes" id="UP000644727">
    <property type="component" value="Unassembled WGS sequence"/>
</dbReference>
<dbReference type="EMBL" id="JADEYR010000014">
    <property type="protein sequence ID" value="MBE9404777.1"/>
    <property type="molecule type" value="Genomic_DNA"/>
</dbReference>
<feature type="transmembrane region" description="Helical" evidence="1">
    <location>
        <begin position="222"/>
        <end position="243"/>
    </location>
</feature>
<keyword evidence="1" id="KW-0812">Transmembrane</keyword>
<sequence>MNPLDTAITPAARRERPTGPLRRAFALEHKHHYDLLGLYGILAVVVIQLSWFAEIHVGFVLILLAARAPCDLVGRRHDDERLLRASLGISRADAVRTRFLMVLWCQVLLMAGAAWSILARDYGPDDLHWSSFASSPGPAALTLQDHLVDIGLWVAAIMWVHALLGGEANRPGRGPAGARAIALFIGVSIMECMLLIGVWWLVRLPFENSPSGGDMTSFAQTSSTAQLITVALALGSAVLVLLWRRRSWIRHA</sequence>